<comment type="caution">
    <text evidence="8">The sequence shown here is derived from an EMBL/GenBank/DDBJ whole genome shotgun (WGS) entry which is preliminary data.</text>
</comment>
<keyword evidence="3 6" id="KW-0812">Transmembrane</keyword>
<evidence type="ECO:0000256" key="1">
    <source>
        <dbReference type="ARBA" id="ARBA00004141"/>
    </source>
</evidence>
<evidence type="ECO:0000259" key="7">
    <source>
        <dbReference type="Pfam" id="PF00892"/>
    </source>
</evidence>
<evidence type="ECO:0000313" key="9">
    <source>
        <dbReference type="Proteomes" id="UP000322294"/>
    </source>
</evidence>
<feature type="transmembrane region" description="Helical" evidence="6">
    <location>
        <begin position="92"/>
        <end position="113"/>
    </location>
</feature>
<evidence type="ECO:0000256" key="3">
    <source>
        <dbReference type="ARBA" id="ARBA00022692"/>
    </source>
</evidence>
<dbReference type="PANTHER" id="PTHR32322:SF2">
    <property type="entry name" value="EAMA DOMAIN-CONTAINING PROTEIN"/>
    <property type="match status" value="1"/>
</dbReference>
<evidence type="ECO:0000256" key="5">
    <source>
        <dbReference type="ARBA" id="ARBA00023136"/>
    </source>
</evidence>
<feature type="transmembrane region" description="Helical" evidence="6">
    <location>
        <begin position="31"/>
        <end position="53"/>
    </location>
</feature>
<comment type="subcellular location">
    <subcellularLocation>
        <location evidence="1">Membrane</location>
        <topology evidence="1">Multi-pass membrane protein</topology>
    </subcellularLocation>
</comment>
<dbReference type="GO" id="GO:0016020">
    <property type="term" value="C:membrane"/>
    <property type="evidence" value="ECO:0007669"/>
    <property type="project" value="UniProtKB-SubCell"/>
</dbReference>
<dbReference type="OrthoDB" id="9806718at2"/>
<evidence type="ECO:0000256" key="6">
    <source>
        <dbReference type="SAM" id="Phobius"/>
    </source>
</evidence>
<dbReference type="Proteomes" id="UP000322294">
    <property type="component" value="Unassembled WGS sequence"/>
</dbReference>
<gene>
    <name evidence="8" type="ORF">LZ11_00780</name>
</gene>
<name>A0A5S5AVV0_9FIRM</name>
<dbReference type="InterPro" id="IPR050638">
    <property type="entry name" value="AA-Vitamin_Transporters"/>
</dbReference>
<dbReference type="AlphaFoldDB" id="A0A5S5AVV0"/>
<dbReference type="InterPro" id="IPR037185">
    <property type="entry name" value="EmrE-like"/>
</dbReference>
<dbReference type="InterPro" id="IPR000620">
    <property type="entry name" value="EamA_dom"/>
</dbReference>
<sequence length="138" mass="14778">MKSYIFALLTAVFWGAAPILGKMGLAKLPPFLALSLRSFTISAVLLAAGVLSGSFKNLSIETRSFLFIAGEGLMASLLGQLAYYYALKYSEASKVVPVSSSFPLVTVALAFLFLHESLTLKKIFGTLLVILGIILIRG</sequence>
<reference evidence="8 9" key="1">
    <citation type="submission" date="2019-07" db="EMBL/GenBank/DDBJ databases">
        <title>Genomic Encyclopedia of Type Strains, Phase I: the one thousand microbial genomes (KMG-I) project.</title>
        <authorList>
            <person name="Kyrpides N."/>
        </authorList>
    </citation>
    <scope>NUCLEOTIDE SEQUENCE [LARGE SCALE GENOMIC DNA]</scope>
    <source>
        <strain evidence="8 9">DSM 16647</strain>
    </source>
</reference>
<dbReference type="RefSeq" id="WP_148866579.1">
    <property type="nucleotide sequence ID" value="NZ_VNHO01000006.1"/>
</dbReference>
<comment type="similarity">
    <text evidence="2">Belongs to the EamA transporter family.</text>
</comment>
<keyword evidence="9" id="KW-1185">Reference proteome</keyword>
<evidence type="ECO:0000256" key="4">
    <source>
        <dbReference type="ARBA" id="ARBA00022989"/>
    </source>
</evidence>
<dbReference type="SUPFAM" id="SSF103481">
    <property type="entry name" value="Multidrug resistance efflux transporter EmrE"/>
    <property type="match status" value="1"/>
</dbReference>
<feature type="transmembrane region" description="Helical" evidence="6">
    <location>
        <begin position="65"/>
        <end position="86"/>
    </location>
</feature>
<keyword evidence="4 6" id="KW-1133">Transmembrane helix</keyword>
<dbReference type="EMBL" id="VNHO01000006">
    <property type="protein sequence ID" value="TYP57465.1"/>
    <property type="molecule type" value="Genomic_DNA"/>
</dbReference>
<evidence type="ECO:0000313" key="8">
    <source>
        <dbReference type="EMBL" id="TYP57465.1"/>
    </source>
</evidence>
<dbReference type="Gene3D" id="1.10.3730.20">
    <property type="match status" value="1"/>
</dbReference>
<organism evidence="8 9">
    <name type="scientific">Thermosediminibacter litoriperuensis</name>
    <dbReference type="NCBI Taxonomy" id="291989"/>
    <lineage>
        <taxon>Bacteria</taxon>
        <taxon>Bacillati</taxon>
        <taxon>Bacillota</taxon>
        <taxon>Clostridia</taxon>
        <taxon>Thermosediminibacterales</taxon>
        <taxon>Thermosediminibacteraceae</taxon>
        <taxon>Thermosediminibacter</taxon>
    </lineage>
</organism>
<feature type="transmembrane region" description="Helical" evidence="6">
    <location>
        <begin position="120"/>
        <end position="136"/>
    </location>
</feature>
<dbReference type="PANTHER" id="PTHR32322">
    <property type="entry name" value="INNER MEMBRANE TRANSPORTER"/>
    <property type="match status" value="1"/>
</dbReference>
<feature type="domain" description="EamA" evidence="7">
    <location>
        <begin position="2"/>
        <end position="136"/>
    </location>
</feature>
<keyword evidence="5 6" id="KW-0472">Membrane</keyword>
<accession>A0A5S5AVV0</accession>
<evidence type="ECO:0000256" key="2">
    <source>
        <dbReference type="ARBA" id="ARBA00007362"/>
    </source>
</evidence>
<proteinExistence type="inferred from homology"/>
<dbReference type="Pfam" id="PF00892">
    <property type="entry name" value="EamA"/>
    <property type="match status" value="1"/>
</dbReference>
<protein>
    <submittedName>
        <fullName evidence="8">Transporter family protein</fullName>
    </submittedName>
</protein>